<accession>A0AB73USZ5</accession>
<dbReference type="EMBL" id="CP028010">
    <property type="protein sequence ID" value="QHV47443.1"/>
    <property type="molecule type" value="Genomic_DNA"/>
</dbReference>
<reference evidence="2 3" key="1">
    <citation type="submission" date="2018-03" db="EMBL/GenBank/DDBJ databases">
        <title>The complete genome of bacterial strain SGAir0260.</title>
        <authorList>
            <person name="Schuster S.C."/>
        </authorList>
    </citation>
    <scope>NUCLEOTIDE SEQUENCE [LARGE SCALE GENOMIC DNA]</scope>
    <source>
        <strain evidence="2 3">SGAir0260</strain>
        <plasmid evidence="2 3">unnamed_12</plasmid>
    </source>
</reference>
<dbReference type="PROSITE" id="PS50862">
    <property type="entry name" value="AA_TRNA_LIGASE_II"/>
    <property type="match status" value="1"/>
</dbReference>
<dbReference type="InterPro" id="IPR006195">
    <property type="entry name" value="aa-tRNA-synth_II"/>
</dbReference>
<feature type="domain" description="Aminoacyl-transfer RNA synthetases class-II family profile" evidence="1">
    <location>
        <begin position="218"/>
        <end position="306"/>
    </location>
</feature>
<organism evidence="2 3">
    <name type="scientific">Bacillus cereus</name>
    <dbReference type="NCBI Taxonomy" id="1396"/>
    <lineage>
        <taxon>Bacteria</taxon>
        <taxon>Bacillati</taxon>
        <taxon>Bacillota</taxon>
        <taxon>Bacilli</taxon>
        <taxon>Bacillales</taxon>
        <taxon>Bacillaceae</taxon>
        <taxon>Bacillus</taxon>
        <taxon>Bacillus cereus group</taxon>
    </lineage>
</organism>
<dbReference type="GO" id="GO:0140096">
    <property type="term" value="F:catalytic activity, acting on a protein"/>
    <property type="evidence" value="ECO:0007669"/>
    <property type="project" value="UniProtKB-ARBA"/>
</dbReference>
<evidence type="ECO:0000259" key="1">
    <source>
        <dbReference type="PROSITE" id="PS50862"/>
    </source>
</evidence>
<dbReference type="Gene3D" id="3.30.930.10">
    <property type="entry name" value="Bira Bifunctional Protein, Domain 2"/>
    <property type="match status" value="1"/>
</dbReference>
<keyword evidence="2" id="KW-0614">Plasmid</keyword>
<dbReference type="AlphaFoldDB" id="A0AB73USZ5"/>
<evidence type="ECO:0000313" key="2">
    <source>
        <dbReference type="EMBL" id="QHV47443.1"/>
    </source>
</evidence>
<dbReference type="InterPro" id="IPR045864">
    <property type="entry name" value="aa-tRNA-synth_II/BPL/LPL"/>
</dbReference>
<evidence type="ECO:0000313" key="3">
    <source>
        <dbReference type="Proteomes" id="UP000464780"/>
    </source>
</evidence>
<dbReference type="GO" id="GO:0016740">
    <property type="term" value="F:transferase activity"/>
    <property type="evidence" value="ECO:0007669"/>
    <property type="project" value="UniProtKB-ARBA"/>
</dbReference>
<proteinExistence type="predicted"/>
<dbReference type="RefSeq" id="WP_162281056.1">
    <property type="nucleotide sequence ID" value="NZ_CP028010.2"/>
</dbReference>
<geneLocation type="plasmid" evidence="2 3">
    <name>unnamed_12</name>
</geneLocation>
<dbReference type="SUPFAM" id="SSF55681">
    <property type="entry name" value="Class II aaRS and biotin synthetases"/>
    <property type="match status" value="1"/>
</dbReference>
<sequence>MEISLHIPEYLYDKVELLIERIPYLSEVITSMSYDEKNKVIIVSTKEIKPDVLPITEIKNHYSDLCKSLENIRHIKQKIVKSNLDSEIKNIDIMACHQKKKDYMVEREIALINQLDYVFIKIAQKYGAHLREYPSILNKNNMSLNKYHINFPQNIYGITSVPHNYSKINEFRSKANSDSYQRLLESTGEFLQPCICYHCYEELQGNRLDEGKILTGRGKCFRHEIEWRKNKFRRNEFTMREIVIFGEEKWVLNIRNQIMEEVWSFFESLGLKGKIVTATDPFFFSQDVKTKGTYQMMSNAKFELIVNTTNSIESSIASFNYCQDMLCSKYDIKNQTETALYSGCIAFGIDRWKEAIIDYYGWEWQNWPKFNTKRGS</sequence>
<dbReference type="Proteomes" id="UP000464780">
    <property type="component" value="Plasmid unnamed_12"/>
</dbReference>
<protein>
    <recommendedName>
        <fullName evidence="1">Aminoacyl-transfer RNA synthetases class-II family profile domain-containing protein</fullName>
    </recommendedName>
</protein>
<gene>
    <name evidence="2" type="ORF">C1N66_30965</name>
</gene>
<name>A0AB73USZ5_BACCE</name>